<feature type="chain" id="PRO_5017034798" evidence="2">
    <location>
        <begin position="26"/>
        <end position="325"/>
    </location>
</feature>
<protein>
    <submittedName>
        <fullName evidence="3">Tripartite tricarboxylate transporter substrate binding protein</fullName>
    </submittedName>
</protein>
<dbReference type="PIRSF" id="PIRSF017082">
    <property type="entry name" value="YflP"/>
    <property type="match status" value="1"/>
</dbReference>
<sequence>MTFSRLLRALAHAGLFALAAGAVHAQSWPGKPVRLLVGSPPGGPSDITARTFADQLGKRIGQPVVVENRPGAGNNLAAAAAARAEPDGTTLVLSPDTVLTVNPLVYTSGDFNAARDLVNISVVASFSQMLVCNTAAGVRSVAELVAKAKGGTSLMYASGGPGVPGHLASEMLLEQTKVRMEHVPYRGPAPATQAVLGGEVACGFLATPTVLPHVKSGRLVALAVSSEAPSSLAPDVPTLAKALNQPGLDVSFRLVLQAAKATPPAVVAEIEKHAAEIMKQADVRERLKNYDLTAVGSTSAQAQQVLTAEMKRWEPVVKRLGLKAE</sequence>
<dbReference type="CDD" id="cd07012">
    <property type="entry name" value="PBP2_Bug_TTT"/>
    <property type="match status" value="1"/>
</dbReference>
<comment type="similarity">
    <text evidence="1">Belongs to the UPF0065 (bug) family.</text>
</comment>
<feature type="signal peptide" evidence="2">
    <location>
        <begin position="1"/>
        <end position="25"/>
    </location>
</feature>
<dbReference type="AlphaFoldDB" id="A0A372EQ80"/>
<dbReference type="SUPFAM" id="SSF53850">
    <property type="entry name" value="Periplasmic binding protein-like II"/>
    <property type="match status" value="1"/>
</dbReference>
<dbReference type="RefSeq" id="WP_116957375.1">
    <property type="nucleotide sequence ID" value="NZ_QVLS01000001.1"/>
</dbReference>
<dbReference type="InterPro" id="IPR042100">
    <property type="entry name" value="Bug_dom1"/>
</dbReference>
<evidence type="ECO:0000313" key="3">
    <source>
        <dbReference type="EMBL" id="RFP82702.1"/>
    </source>
</evidence>
<evidence type="ECO:0000313" key="4">
    <source>
        <dbReference type="Proteomes" id="UP000261931"/>
    </source>
</evidence>
<accession>A0A372EQ80</accession>
<comment type="caution">
    <text evidence="3">The sequence shown here is derived from an EMBL/GenBank/DDBJ whole genome shotgun (WGS) entry which is preliminary data.</text>
</comment>
<dbReference type="PANTHER" id="PTHR42928">
    <property type="entry name" value="TRICARBOXYLATE-BINDING PROTEIN"/>
    <property type="match status" value="1"/>
</dbReference>
<gene>
    <name evidence="3" type="ORF">DY262_02445</name>
</gene>
<keyword evidence="4" id="KW-1185">Reference proteome</keyword>
<evidence type="ECO:0000256" key="1">
    <source>
        <dbReference type="ARBA" id="ARBA00006987"/>
    </source>
</evidence>
<dbReference type="Pfam" id="PF03401">
    <property type="entry name" value="TctC"/>
    <property type="match status" value="1"/>
</dbReference>
<dbReference type="Gene3D" id="3.40.190.150">
    <property type="entry name" value="Bordetella uptake gene, domain 1"/>
    <property type="match status" value="1"/>
</dbReference>
<organism evidence="3 4">
    <name type="scientific">Hydrogenophaga borbori</name>
    <dbReference type="NCBI Taxonomy" id="2294117"/>
    <lineage>
        <taxon>Bacteria</taxon>
        <taxon>Pseudomonadati</taxon>
        <taxon>Pseudomonadota</taxon>
        <taxon>Betaproteobacteria</taxon>
        <taxon>Burkholderiales</taxon>
        <taxon>Comamonadaceae</taxon>
        <taxon>Hydrogenophaga</taxon>
    </lineage>
</organism>
<dbReference type="Gene3D" id="3.40.190.10">
    <property type="entry name" value="Periplasmic binding protein-like II"/>
    <property type="match status" value="1"/>
</dbReference>
<proteinExistence type="inferred from homology"/>
<evidence type="ECO:0000256" key="2">
    <source>
        <dbReference type="SAM" id="SignalP"/>
    </source>
</evidence>
<dbReference type="InterPro" id="IPR005064">
    <property type="entry name" value="BUG"/>
</dbReference>
<dbReference type="PANTHER" id="PTHR42928:SF5">
    <property type="entry name" value="BLR1237 PROTEIN"/>
    <property type="match status" value="1"/>
</dbReference>
<keyword evidence="2" id="KW-0732">Signal</keyword>
<reference evidence="3 4" key="1">
    <citation type="submission" date="2018-08" db="EMBL/GenBank/DDBJ databases">
        <title>Hydrogenophaga sp. LA-38 isolated from sludge.</title>
        <authorList>
            <person name="Im W.-T."/>
        </authorList>
    </citation>
    <scope>NUCLEOTIDE SEQUENCE [LARGE SCALE GENOMIC DNA]</scope>
    <source>
        <strain evidence="3 4">LA-38</strain>
    </source>
</reference>
<dbReference type="EMBL" id="QVLS01000001">
    <property type="protein sequence ID" value="RFP82702.1"/>
    <property type="molecule type" value="Genomic_DNA"/>
</dbReference>
<dbReference type="Proteomes" id="UP000261931">
    <property type="component" value="Unassembled WGS sequence"/>
</dbReference>
<name>A0A372EQ80_9BURK</name>